<keyword evidence="2" id="KW-0812">Transmembrane</keyword>
<feature type="transmembrane region" description="Helical" evidence="2">
    <location>
        <begin position="35"/>
        <end position="55"/>
    </location>
</feature>
<dbReference type="AlphaFoldDB" id="A0A2T0VB74"/>
<dbReference type="PANTHER" id="PTHR22911">
    <property type="entry name" value="ACYL-MALONYL CONDENSING ENZYME-RELATED"/>
    <property type="match status" value="1"/>
</dbReference>
<feature type="transmembrane region" description="Helical" evidence="2">
    <location>
        <begin position="176"/>
        <end position="197"/>
    </location>
</feature>
<name>A0A2T0VB74_9MICO</name>
<dbReference type="InterPro" id="IPR000620">
    <property type="entry name" value="EamA_dom"/>
</dbReference>
<evidence type="ECO:0000313" key="5">
    <source>
        <dbReference type="Proteomes" id="UP000237983"/>
    </source>
</evidence>
<dbReference type="OrthoDB" id="68076at2"/>
<organism evidence="4 5">
    <name type="scientific">Glaciihabitans tibetensis</name>
    <dbReference type="NCBI Taxonomy" id="1266600"/>
    <lineage>
        <taxon>Bacteria</taxon>
        <taxon>Bacillati</taxon>
        <taxon>Actinomycetota</taxon>
        <taxon>Actinomycetes</taxon>
        <taxon>Micrococcales</taxon>
        <taxon>Microbacteriaceae</taxon>
        <taxon>Glaciihabitans</taxon>
    </lineage>
</organism>
<dbReference type="SUPFAM" id="SSF103481">
    <property type="entry name" value="Multidrug resistance efflux transporter EmrE"/>
    <property type="match status" value="1"/>
</dbReference>
<feature type="transmembrane region" description="Helical" evidence="2">
    <location>
        <begin position="228"/>
        <end position="247"/>
    </location>
</feature>
<dbReference type="InterPro" id="IPR037185">
    <property type="entry name" value="EmrE-like"/>
</dbReference>
<proteinExistence type="inferred from homology"/>
<evidence type="ECO:0000256" key="2">
    <source>
        <dbReference type="SAM" id="Phobius"/>
    </source>
</evidence>
<dbReference type="GO" id="GO:0016020">
    <property type="term" value="C:membrane"/>
    <property type="evidence" value="ECO:0007669"/>
    <property type="project" value="InterPro"/>
</dbReference>
<evidence type="ECO:0000313" key="4">
    <source>
        <dbReference type="EMBL" id="PRY67404.1"/>
    </source>
</evidence>
<comment type="similarity">
    <text evidence="1">Belongs to the EamA transporter family.</text>
</comment>
<evidence type="ECO:0000259" key="3">
    <source>
        <dbReference type="Pfam" id="PF00892"/>
    </source>
</evidence>
<reference evidence="4 5" key="1">
    <citation type="submission" date="2018-03" db="EMBL/GenBank/DDBJ databases">
        <title>Genomic Encyclopedia of Type Strains, Phase III (KMG-III): the genomes of soil and plant-associated and newly described type strains.</title>
        <authorList>
            <person name="Whitman W."/>
        </authorList>
    </citation>
    <scope>NUCLEOTIDE SEQUENCE [LARGE SCALE GENOMIC DNA]</scope>
    <source>
        <strain evidence="4 5">CGMCC 1.12484</strain>
    </source>
</reference>
<protein>
    <submittedName>
        <fullName evidence="4">Putative membrane protein</fullName>
    </submittedName>
</protein>
<feature type="transmembrane region" description="Helical" evidence="2">
    <location>
        <begin position="6"/>
        <end position="23"/>
    </location>
</feature>
<feature type="transmembrane region" description="Helical" evidence="2">
    <location>
        <begin position="89"/>
        <end position="109"/>
    </location>
</feature>
<feature type="transmembrane region" description="Helical" evidence="2">
    <location>
        <begin position="115"/>
        <end position="134"/>
    </location>
</feature>
<feature type="transmembrane region" description="Helical" evidence="2">
    <location>
        <begin position="61"/>
        <end position="82"/>
    </location>
</feature>
<dbReference type="RefSeq" id="WP_106212979.1">
    <property type="nucleotide sequence ID" value="NZ_PVTL01000006.1"/>
</dbReference>
<comment type="caution">
    <text evidence="4">The sequence shown here is derived from an EMBL/GenBank/DDBJ whole genome shotgun (WGS) entry which is preliminary data.</text>
</comment>
<feature type="domain" description="EamA" evidence="3">
    <location>
        <begin position="145"/>
        <end position="292"/>
    </location>
</feature>
<feature type="transmembrane region" description="Helical" evidence="2">
    <location>
        <begin position="146"/>
        <end position="164"/>
    </location>
</feature>
<sequence>MFPVAVGIVSALIFGAADFLGGLGSKRISPIRVTAVAGAAGLVVLLLAYPVIGGAWSPETIVLGALSGMSGALAISLLYACLAVGPMSILSPLTALVSAIVPLTVGLAQGEQLGSLGYVAIGCALVAVVLVGFVREKNAVRPTLRGILMAIGSGTMIGLFLVIIDLTPADSGIVPLIVNRAVNSALMFATVGVLFLWARRRRGGRAGGDPYVDEYVSDGRGWRPGLQFAIACGIVDAVANAGLLWGLRIGELSVMSVLTALYPAGTIILAAVVLKERIAVVQYVGLVLAVAAGAMFALA</sequence>
<keyword evidence="2" id="KW-0472">Membrane</keyword>
<evidence type="ECO:0000256" key="1">
    <source>
        <dbReference type="ARBA" id="ARBA00007362"/>
    </source>
</evidence>
<gene>
    <name evidence="4" type="ORF">B0I08_1067</name>
</gene>
<feature type="transmembrane region" description="Helical" evidence="2">
    <location>
        <begin position="280"/>
        <end position="298"/>
    </location>
</feature>
<accession>A0A2T0VB74</accession>
<dbReference type="Proteomes" id="UP000237983">
    <property type="component" value="Unassembled WGS sequence"/>
</dbReference>
<feature type="transmembrane region" description="Helical" evidence="2">
    <location>
        <begin position="253"/>
        <end position="273"/>
    </location>
</feature>
<dbReference type="Pfam" id="PF00892">
    <property type="entry name" value="EamA"/>
    <property type="match status" value="1"/>
</dbReference>
<keyword evidence="2" id="KW-1133">Transmembrane helix</keyword>
<dbReference type="EMBL" id="PVTL01000006">
    <property type="protein sequence ID" value="PRY67404.1"/>
    <property type="molecule type" value="Genomic_DNA"/>
</dbReference>
<dbReference type="PANTHER" id="PTHR22911:SF137">
    <property type="entry name" value="SOLUTE CARRIER FAMILY 35 MEMBER G2-RELATED"/>
    <property type="match status" value="1"/>
</dbReference>
<keyword evidence="5" id="KW-1185">Reference proteome</keyword>